<keyword evidence="5 7" id="KW-0975">Bacterial flagellum</keyword>
<accession>A0A9D7HTE7</accession>
<feature type="transmembrane region" description="Helical" evidence="7">
    <location>
        <begin position="30"/>
        <end position="51"/>
    </location>
</feature>
<comment type="similarity">
    <text evidence="6 7">Belongs to the FliO/MopB family.</text>
</comment>
<dbReference type="InterPro" id="IPR052205">
    <property type="entry name" value="FliO/MopB"/>
</dbReference>
<evidence type="ECO:0000256" key="7">
    <source>
        <dbReference type="RuleBase" id="RU362064"/>
    </source>
</evidence>
<dbReference type="Proteomes" id="UP000807785">
    <property type="component" value="Unassembled WGS sequence"/>
</dbReference>
<dbReference type="GO" id="GO:0044781">
    <property type="term" value="P:bacterial-type flagellum organization"/>
    <property type="evidence" value="ECO:0007669"/>
    <property type="project" value="UniProtKB-UniRule"/>
</dbReference>
<dbReference type="Pfam" id="PF04347">
    <property type="entry name" value="FliO"/>
    <property type="match status" value="1"/>
</dbReference>
<dbReference type="GO" id="GO:0005886">
    <property type="term" value="C:plasma membrane"/>
    <property type="evidence" value="ECO:0007669"/>
    <property type="project" value="UniProtKB-SubCell"/>
</dbReference>
<evidence type="ECO:0000313" key="10">
    <source>
        <dbReference type="Proteomes" id="UP000807785"/>
    </source>
</evidence>
<keyword evidence="9" id="KW-0282">Flagellum</keyword>
<keyword evidence="9" id="KW-0969">Cilium</keyword>
<evidence type="ECO:0000313" key="9">
    <source>
        <dbReference type="EMBL" id="MBK6972610.1"/>
    </source>
</evidence>
<dbReference type="InterPro" id="IPR022781">
    <property type="entry name" value="Flagellar_biosynth_FliO"/>
</dbReference>
<keyword evidence="2 7" id="KW-0812">Transmembrane</keyword>
<keyword evidence="9" id="KW-0966">Cell projection</keyword>
<dbReference type="EMBL" id="JADJEV010000003">
    <property type="protein sequence ID" value="MBK6972610.1"/>
    <property type="molecule type" value="Genomic_DNA"/>
</dbReference>
<organism evidence="9 10">
    <name type="scientific">Candidatus Methylophosphatis roskildensis</name>
    <dbReference type="NCBI Taxonomy" id="2899263"/>
    <lineage>
        <taxon>Bacteria</taxon>
        <taxon>Pseudomonadati</taxon>
        <taxon>Pseudomonadota</taxon>
        <taxon>Betaproteobacteria</taxon>
        <taxon>Nitrosomonadales</taxon>
        <taxon>Sterolibacteriaceae</taxon>
        <taxon>Candidatus Methylophosphatis</taxon>
    </lineage>
</organism>
<keyword evidence="8" id="KW-0732">Signal</keyword>
<sequence>MKRALAIVSPLLAVPHAAWAQAAPEVGSGLLQMLLGLGFIVALIFGSLWLLKRLTAPRGSAAQALRIVAGQAVGTRERVVIVEIGDTALVLGVAPGQITTLHTMPKAALPQLPQGNTAPAQQFATRLRQMMEKRNAPPA</sequence>
<keyword evidence="4 7" id="KW-0472">Membrane</keyword>
<evidence type="ECO:0000256" key="3">
    <source>
        <dbReference type="ARBA" id="ARBA00022989"/>
    </source>
</evidence>
<feature type="signal peptide" evidence="8">
    <location>
        <begin position="1"/>
        <end position="20"/>
    </location>
</feature>
<evidence type="ECO:0000256" key="4">
    <source>
        <dbReference type="ARBA" id="ARBA00023136"/>
    </source>
</evidence>
<keyword evidence="1 7" id="KW-1003">Cell membrane</keyword>
<protein>
    <recommendedName>
        <fullName evidence="7">Flagellar protein</fullName>
    </recommendedName>
</protein>
<comment type="caution">
    <text evidence="9">The sequence shown here is derived from an EMBL/GenBank/DDBJ whole genome shotgun (WGS) entry which is preliminary data.</text>
</comment>
<evidence type="ECO:0000256" key="1">
    <source>
        <dbReference type="ARBA" id="ARBA00022475"/>
    </source>
</evidence>
<proteinExistence type="inferred from homology"/>
<dbReference type="NCBIfam" id="TIGR03500">
    <property type="entry name" value="FliO_TIGR"/>
    <property type="match status" value="1"/>
</dbReference>
<evidence type="ECO:0000256" key="2">
    <source>
        <dbReference type="ARBA" id="ARBA00022692"/>
    </source>
</evidence>
<feature type="chain" id="PRO_5039329510" description="Flagellar protein" evidence="8">
    <location>
        <begin position="21"/>
        <end position="139"/>
    </location>
</feature>
<evidence type="ECO:0000256" key="5">
    <source>
        <dbReference type="ARBA" id="ARBA00023143"/>
    </source>
</evidence>
<keyword evidence="3 7" id="KW-1133">Transmembrane helix</keyword>
<reference evidence="9" key="1">
    <citation type="submission" date="2020-10" db="EMBL/GenBank/DDBJ databases">
        <title>Connecting structure to function with the recovery of over 1000 high-quality activated sludge metagenome-assembled genomes encoding full-length rRNA genes using long-read sequencing.</title>
        <authorList>
            <person name="Singleton C.M."/>
            <person name="Petriglieri F."/>
            <person name="Kristensen J.M."/>
            <person name="Kirkegaard R.H."/>
            <person name="Michaelsen T.Y."/>
            <person name="Andersen M.H."/>
            <person name="Karst S.M."/>
            <person name="Dueholm M.S."/>
            <person name="Nielsen P.H."/>
            <person name="Albertsen M."/>
        </authorList>
    </citation>
    <scope>NUCLEOTIDE SEQUENCE</scope>
    <source>
        <strain evidence="9">Bjer_18-Q3-R1-45_BAT3C.347</strain>
    </source>
</reference>
<evidence type="ECO:0000256" key="6">
    <source>
        <dbReference type="ARBA" id="ARBA00037937"/>
    </source>
</evidence>
<dbReference type="GO" id="GO:0009425">
    <property type="term" value="C:bacterial-type flagellum basal body"/>
    <property type="evidence" value="ECO:0007669"/>
    <property type="project" value="UniProtKB-SubCell"/>
</dbReference>
<evidence type="ECO:0000256" key="8">
    <source>
        <dbReference type="SAM" id="SignalP"/>
    </source>
</evidence>
<name>A0A9D7HTE7_9PROT</name>
<dbReference type="PANTHER" id="PTHR38766:SF1">
    <property type="entry name" value="FLAGELLAR PROTEIN FLIO"/>
    <property type="match status" value="1"/>
</dbReference>
<comment type="subcellular location">
    <subcellularLocation>
        <location evidence="7">Cell membrane</location>
    </subcellularLocation>
    <subcellularLocation>
        <location evidence="7">Bacterial flagellum basal body</location>
    </subcellularLocation>
</comment>
<dbReference type="AlphaFoldDB" id="A0A9D7HTE7"/>
<dbReference type="PANTHER" id="PTHR38766">
    <property type="entry name" value="FLAGELLAR PROTEIN FLIO"/>
    <property type="match status" value="1"/>
</dbReference>
<gene>
    <name evidence="9" type="primary">fliO</name>
    <name evidence="9" type="ORF">IPH26_06535</name>
</gene>